<gene>
    <name evidence="2" type="ordered locus">BMS_1949</name>
</gene>
<dbReference type="Proteomes" id="UP000008963">
    <property type="component" value="Chromosome"/>
</dbReference>
<dbReference type="PATRIC" id="fig|862908.3.peg.1848"/>
<dbReference type="HOGENOM" id="CLU_2316393_0_0_7"/>
<dbReference type="STRING" id="862908.BMS_1949"/>
<feature type="signal peptide" evidence="1">
    <location>
        <begin position="1"/>
        <end position="22"/>
    </location>
</feature>
<sequence length="99" mass="11307">MRTLLFIKILFLSFVFSNYANAEYRVYQYYVKSKLRMPIDQNGYLVTSTLDPVSYISYNGGANALKVDLLRSWVCVGHTGEHKELCKGPEENSGVFAQK</sequence>
<name>E1X2J7_HALMS</name>
<feature type="chain" id="PRO_5003154703" evidence="1">
    <location>
        <begin position="23"/>
        <end position="99"/>
    </location>
</feature>
<accession>E1X2J7</accession>
<dbReference type="KEGG" id="bmx:BMS_1949"/>
<evidence type="ECO:0000313" key="3">
    <source>
        <dbReference type="Proteomes" id="UP000008963"/>
    </source>
</evidence>
<organism evidence="2 3">
    <name type="scientific">Halobacteriovorax marinus (strain ATCC BAA-682 / DSM 15412 / SJ)</name>
    <name type="common">Bacteriovorax marinus</name>
    <dbReference type="NCBI Taxonomy" id="862908"/>
    <lineage>
        <taxon>Bacteria</taxon>
        <taxon>Pseudomonadati</taxon>
        <taxon>Bdellovibrionota</taxon>
        <taxon>Bacteriovoracia</taxon>
        <taxon>Bacteriovoracales</taxon>
        <taxon>Halobacteriovoraceae</taxon>
        <taxon>Halobacteriovorax</taxon>
    </lineage>
</organism>
<protein>
    <submittedName>
        <fullName evidence="2">Uncharacterized protein</fullName>
    </submittedName>
</protein>
<keyword evidence="1" id="KW-0732">Signal</keyword>
<proteinExistence type="predicted"/>
<dbReference type="AlphaFoldDB" id="E1X2J7"/>
<dbReference type="EMBL" id="FQ312005">
    <property type="protein sequence ID" value="CBW26764.1"/>
    <property type="molecule type" value="Genomic_DNA"/>
</dbReference>
<dbReference type="OrthoDB" id="5295281at2"/>
<reference evidence="3" key="1">
    <citation type="journal article" date="2013" name="ISME J.">
        <title>A small predatory core genome in the divergent marine Bacteriovorax marinus SJ and the terrestrial Bdellovibrio bacteriovorus.</title>
        <authorList>
            <person name="Crossman L.C."/>
            <person name="Chen H."/>
            <person name="Cerdeno-Tarraga A.M."/>
            <person name="Brooks K."/>
            <person name="Quail M.A."/>
            <person name="Pineiro S.A."/>
            <person name="Hobley L."/>
            <person name="Sockett R.E."/>
            <person name="Bentley S.D."/>
            <person name="Parkhill J."/>
            <person name="Williams H.N."/>
            <person name="Stine O.C."/>
        </authorList>
    </citation>
    <scope>NUCLEOTIDE SEQUENCE [LARGE SCALE GENOMIC DNA]</scope>
    <source>
        <strain evidence="3">ATCC BAA-682 / DSM 15412 / SJ</strain>
    </source>
</reference>
<keyword evidence="3" id="KW-1185">Reference proteome</keyword>
<evidence type="ECO:0000313" key="2">
    <source>
        <dbReference type="EMBL" id="CBW26764.1"/>
    </source>
</evidence>
<evidence type="ECO:0000256" key="1">
    <source>
        <dbReference type="SAM" id="SignalP"/>
    </source>
</evidence>
<dbReference type="RefSeq" id="WP_014244545.1">
    <property type="nucleotide sequence ID" value="NC_016620.1"/>
</dbReference>